<dbReference type="Proteomes" id="UP000257014">
    <property type="component" value="Unassembled WGS sequence"/>
</dbReference>
<sequence>MEIQRIKPTKWLAFFVRPAWCNPSDLGMTNRCRCKPGLLIPFFFLTGGNFLMTNRCRCEAGLIEANGGIMKLLTPLREILPDEPASKKLDFL</sequence>
<reference evidence="1 2" key="1">
    <citation type="submission" date="2018-03" db="EMBL/GenBank/DDBJ databases">
        <authorList>
            <person name="Keele B.F."/>
        </authorList>
    </citation>
    <scope>NUCLEOTIDE SEQUENCE [LARGE SCALE GENOMIC DNA]</scope>
    <source>
        <strain evidence="1">ZCTH4_d</strain>
    </source>
</reference>
<dbReference type="AlphaFoldDB" id="A0A3E0JY58"/>
<proteinExistence type="predicted"/>
<comment type="caution">
    <text evidence="1">The sequence shown here is derived from an EMBL/GenBank/DDBJ whole genome shotgun (WGS) entry which is preliminary data.</text>
</comment>
<evidence type="ECO:0000313" key="1">
    <source>
        <dbReference type="EMBL" id="REJ25122.1"/>
    </source>
</evidence>
<evidence type="ECO:0000313" key="2">
    <source>
        <dbReference type="Proteomes" id="UP000257014"/>
    </source>
</evidence>
<dbReference type="EMBL" id="QEWE01000034">
    <property type="protein sequence ID" value="REJ25122.1"/>
    <property type="molecule type" value="Genomic_DNA"/>
</dbReference>
<name>A0A3E0JY58_9BACI</name>
<protein>
    <submittedName>
        <fullName evidence="1">Uncharacterized protein</fullName>
    </submittedName>
</protein>
<dbReference type="RefSeq" id="WP_020154861.1">
    <property type="nucleotide sequence ID" value="NZ_QEWE01000034.1"/>
</dbReference>
<accession>A0A3E0JY58</accession>
<gene>
    <name evidence="1" type="ORF">C6P37_15120</name>
</gene>
<organism evidence="1 2">
    <name type="scientific">Caldibacillus debilis</name>
    <dbReference type="NCBI Taxonomy" id="301148"/>
    <lineage>
        <taxon>Bacteria</taxon>
        <taxon>Bacillati</taxon>
        <taxon>Bacillota</taxon>
        <taxon>Bacilli</taxon>
        <taxon>Bacillales</taxon>
        <taxon>Bacillaceae</taxon>
        <taxon>Caldibacillus</taxon>
    </lineage>
</organism>